<dbReference type="EMBL" id="KV878198">
    <property type="protein sequence ID" value="OJI85704.1"/>
    <property type="molecule type" value="Genomic_DNA"/>
</dbReference>
<protein>
    <submittedName>
        <fullName evidence="2">Uncharacterized protein</fullName>
    </submittedName>
</protein>
<sequence>MEEKRASRNSIQSRFFLFSCSRIHGSLLLLPVAAAAFLLIKPYPGLLSPFYLPISTCCFEVEIENAHPKRTDAAPSMSVGLRRWSPRQARLAPVGGTELSIWHVTVTCDGLL</sequence>
<evidence type="ECO:0000313" key="3">
    <source>
        <dbReference type="Proteomes" id="UP000184304"/>
    </source>
</evidence>
<evidence type="ECO:0000313" key="2">
    <source>
        <dbReference type="EMBL" id="OJI85704.1"/>
    </source>
</evidence>
<dbReference type="VEuPathDB" id="FungiDB:ASPTUDRAFT_42059"/>
<feature type="transmembrane region" description="Helical" evidence="1">
    <location>
        <begin position="21"/>
        <end position="40"/>
    </location>
</feature>
<keyword evidence="1" id="KW-0472">Membrane</keyword>
<keyword evidence="1" id="KW-0812">Transmembrane</keyword>
<keyword evidence="1" id="KW-1133">Transmembrane helix</keyword>
<evidence type="ECO:0000256" key="1">
    <source>
        <dbReference type="SAM" id="Phobius"/>
    </source>
</evidence>
<accession>A0A1L9N9C0</accession>
<gene>
    <name evidence="2" type="ORF">ASPTUDRAFT_42059</name>
</gene>
<dbReference type="Proteomes" id="UP000184304">
    <property type="component" value="Unassembled WGS sequence"/>
</dbReference>
<reference evidence="3" key="1">
    <citation type="journal article" date="2017" name="Genome Biol.">
        <title>Comparative genomics reveals high biological diversity and specific adaptations in the industrially and medically important fungal genus Aspergillus.</title>
        <authorList>
            <person name="de Vries R.P."/>
            <person name="Riley R."/>
            <person name="Wiebenga A."/>
            <person name="Aguilar-Osorio G."/>
            <person name="Amillis S."/>
            <person name="Uchima C.A."/>
            <person name="Anderluh G."/>
            <person name="Asadollahi M."/>
            <person name="Askin M."/>
            <person name="Barry K."/>
            <person name="Battaglia E."/>
            <person name="Bayram O."/>
            <person name="Benocci T."/>
            <person name="Braus-Stromeyer S.A."/>
            <person name="Caldana C."/>
            <person name="Canovas D."/>
            <person name="Cerqueira G.C."/>
            <person name="Chen F."/>
            <person name="Chen W."/>
            <person name="Choi C."/>
            <person name="Clum A."/>
            <person name="Dos Santos R.A."/>
            <person name="Damasio A.R."/>
            <person name="Diallinas G."/>
            <person name="Emri T."/>
            <person name="Fekete E."/>
            <person name="Flipphi M."/>
            <person name="Freyberg S."/>
            <person name="Gallo A."/>
            <person name="Gournas C."/>
            <person name="Habgood R."/>
            <person name="Hainaut M."/>
            <person name="Harispe M.L."/>
            <person name="Henrissat B."/>
            <person name="Hilden K.S."/>
            <person name="Hope R."/>
            <person name="Hossain A."/>
            <person name="Karabika E."/>
            <person name="Karaffa L."/>
            <person name="Karanyi Z."/>
            <person name="Krasevec N."/>
            <person name="Kuo A."/>
            <person name="Kusch H."/>
            <person name="LaButti K."/>
            <person name="Lagendijk E.L."/>
            <person name="Lapidus A."/>
            <person name="Levasseur A."/>
            <person name="Lindquist E."/>
            <person name="Lipzen A."/>
            <person name="Logrieco A.F."/>
            <person name="MacCabe A."/>
            <person name="Maekelae M.R."/>
            <person name="Malavazi I."/>
            <person name="Melin P."/>
            <person name="Meyer V."/>
            <person name="Mielnichuk N."/>
            <person name="Miskei M."/>
            <person name="Molnar A.P."/>
            <person name="Mule G."/>
            <person name="Ngan C.Y."/>
            <person name="Orejas M."/>
            <person name="Orosz E."/>
            <person name="Ouedraogo J.P."/>
            <person name="Overkamp K.M."/>
            <person name="Park H.-S."/>
            <person name="Perrone G."/>
            <person name="Piumi F."/>
            <person name="Punt P.J."/>
            <person name="Ram A.F."/>
            <person name="Ramon A."/>
            <person name="Rauscher S."/>
            <person name="Record E."/>
            <person name="Riano-Pachon D.M."/>
            <person name="Robert V."/>
            <person name="Roehrig J."/>
            <person name="Ruller R."/>
            <person name="Salamov A."/>
            <person name="Salih N.S."/>
            <person name="Samson R.A."/>
            <person name="Sandor E."/>
            <person name="Sanguinetti M."/>
            <person name="Schuetze T."/>
            <person name="Sepcic K."/>
            <person name="Shelest E."/>
            <person name="Sherlock G."/>
            <person name="Sophianopoulou V."/>
            <person name="Squina F.M."/>
            <person name="Sun H."/>
            <person name="Susca A."/>
            <person name="Todd R.B."/>
            <person name="Tsang A."/>
            <person name="Unkles S.E."/>
            <person name="van de Wiele N."/>
            <person name="van Rossen-Uffink D."/>
            <person name="Oliveira J.V."/>
            <person name="Vesth T.C."/>
            <person name="Visser J."/>
            <person name="Yu J.-H."/>
            <person name="Zhou M."/>
            <person name="Andersen M.R."/>
            <person name="Archer D.B."/>
            <person name="Baker S.E."/>
            <person name="Benoit I."/>
            <person name="Brakhage A.A."/>
            <person name="Braus G.H."/>
            <person name="Fischer R."/>
            <person name="Frisvad J.C."/>
            <person name="Goldman G.H."/>
            <person name="Houbraken J."/>
            <person name="Oakley B."/>
            <person name="Pocsi I."/>
            <person name="Scazzocchio C."/>
            <person name="Seiboth B."/>
            <person name="vanKuyk P.A."/>
            <person name="Wortman J."/>
            <person name="Dyer P.S."/>
            <person name="Grigoriev I.V."/>
        </authorList>
    </citation>
    <scope>NUCLEOTIDE SEQUENCE [LARGE SCALE GENOMIC DNA]</scope>
    <source>
        <strain evidence="3">CBS 134.48</strain>
    </source>
</reference>
<proteinExistence type="predicted"/>
<keyword evidence="3" id="KW-1185">Reference proteome</keyword>
<dbReference type="AlphaFoldDB" id="A0A1L9N9C0"/>
<name>A0A1L9N9C0_ASPTC</name>
<organism evidence="2 3">
    <name type="scientific">Aspergillus tubingensis (strain CBS 134.48)</name>
    <dbReference type="NCBI Taxonomy" id="767770"/>
    <lineage>
        <taxon>Eukaryota</taxon>
        <taxon>Fungi</taxon>
        <taxon>Dikarya</taxon>
        <taxon>Ascomycota</taxon>
        <taxon>Pezizomycotina</taxon>
        <taxon>Eurotiomycetes</taxon>
        <taxon>Eurotiomycetidae</taxon>
        <taxon>Eurotiales</taxon>
        <taxon>Aspergillaceae</taxon>
        <taxon>Aspergillus</taxon>
        <taxon>Aspergillus subgen. Circumdati</taxon>
    </lineage>
</organism>